<organism evidence="2 3">
    <name type="scientific">Mycolicibacter hiberniae</name>
    <dbReference type="NCBI Taxonomy" id="29314"/>
    <lineage>
        <taxon>Bacteria</taxon>
        <taxon>Bacillati</taxon>
        <taxon>Actinomycetota</taxon>
        <taxon>Actinomycetes</taxon>
        <taxon>Mycobacteriales</taxon>
        <taxon>Mycobacteriaceae</taxon>
        <taxon>Mycolicibacter</taxon>
    </lineage>
</organism>
<evidence type="ECO:0000259" key="1">
    <source>
        <dbReference type="Pfam" id="PF13460"/>
    </source>
</evidence>
<gene>
    <name evidence="2" type="ORF">MHIB_38640</name>
</gene>
<protein>
    <submittedName>
        <fullName evidence="2">dTDP-glucose 4,6-dehydratase</fullName>
    </submittedName>
</protein>
<proteinExistence type="predicted"/>
<dbReference type="InterPro" id="IPR036291">
    <property type="entry name" value="NAD(P)-bd_dom_sf"/>
</dbReference>
<dbReference type="SUPFAM" id="SSF51735">
    <property type="entry name" value="NAD(P)-binding Rossmann-fold domains"/>
    <property type="match status" value="1"/>
</dbReference>
<dbReference type="Pfam" id="PF13460">
    <property type="entry name" value="NAD_binding_10"/>
    <property type="match status" value="1"/>
</dbReference>
<name>A0A7I7X6X3_9MYCO</name>
<sequence>MSMRVFFAGASGVIGSRLVPMLVEAGHTVGAMTRSAQKVDQLAAMGAQPIVCDVFDRPALTRAVRWFAPHVLLHELTDLPDNLADLPQESLLNARIRAEGTRNLVGALEGLGATKIIAQSVAWRIRPGPEADAVAQLEEAVLVANGVVLRYGLFYGPGTYYQGELPPEPRVNIATAAARTFDALDAPAGILTVVDD</sequence>
<feature type="domain" description="NAD(P)-binding" evidence="1">
    <location>
        <begin position="9"/>
        <end position="120"/>
    </location>
</feature>
<dbReference type="AlphaFoldDB" id="A0A7I7X6X3"/>
<dbReference type="Gene3D" id="3.40.50.720">
    <property type="entry name" value="NAD(P)-binding Rossmann-like Domain"/>
    <property type="match status" value="1"/>
</dbReference>
<evidence type="ECO:0000313" key="2">
    <source>
        <dbReference type="EMBL" id="BBZ25446.1"/>
    </source>
</evidence>
<dbReference type="KEGG" id="mhib:MHIB_38640"/>
<evidence type="ECO:0000313" key="3">
    <source>
        <dbReference type="Proteomes" id="UP000467260"/>
    </source>
</evidence>
<dbReference type="InterPro" id="IPR016040">
    <property type="entry name" value="NAD(P)-bd_dom"/>
</dbReference>
<keyword evidence="3" id="KW-1185">Reference proteome</keyword>
<dbReference type="Proteomes" id="UP000467260">
    <property type="component" value="Chromosome"/>
</dbReference>
<reference evidence="2 3" key="1">
    <citation type="journal article" date="2019" name="Emerg. Microbes Infect.">
        <title>Comprehensive subspecies identification of 175 nontuberculous mycobacteria species based on 7547 genomic profiles.</title>
        <authorList>
            <person name="Matsumoto Y."/>
            <person name="Kinjo T."/>
            <person name="Motooka D."/>
            <person name="Nabeya D."/>
            <person name="Jung N."/>
            <person name="Uechi K."/>
            <person name="Horii T."/>
            <person name="Iida T."/>
            <person name="Fujita J."/>
            <person name="Nakamura S."/>
        </authorList>
    </citation>
    <scope>NUCLEOTIDE SEQUENCE [LARGE SCALE GENOMIC DNA]</scope>
    <source>
        <strain evidence="2 3">JCM 13571</strain>
    </source>
</reference>
<accession>A0A7I7X6X3</accession>
<dbReference type="RefSeq" id="WP_234808965.1">
    <property type="nucleotide sequence ID" value="NZ_JACKSF010000297.1"/>
</dbReference>
<dbReference type="EMBL" id="AP022609">
    <property type="protein sequence ID" value="BBZ25446.1"/>
    <property type="molecule type" value="Genomic_DNA"/>
</dbReference>